<evidence type="ECO:0000313" key="1">
    <source>
        <dbReference type="EMBL" id="KAK9094190.1"/>
    </source>
</evidence>
<protein>
    <submittedName>
        <fullName evidence="1">Uncharacterized protein</fullName>
    </submittedName>
</protein>
<dbReference type="EMBL" id="JBBNAG010000011">
    <property type="protein sequence ID" value="KAK9094190.1"/>
    <property type="molecule type" value="Genomic_DNA"/>
</dbReference>
<dbReference type="Proteomes" id="UP001419268">
    <property type="component" value="Unassembled WGS sequence"/>
</dbReference>
<evidence type="ECO:0000313" key="2">
    <source>
        <dbReference type="Proteomes" id="UP001419268"/>
    </source>
</evidence>
<sequence>MCIWSSPQFLLLSAARRRSSSVARTIVLPPRTTATRIPPRTIAAALLREPLLLAPKLPHFPLPTHGVVVHGGIPNEFEDENGDVDVELSGACAGPLVTVPHVGDVVYYFPQCHLKQI</sequence>
<accession>A0AAP0EL60</accession>
<keyword evidence="2" id="KW-1185">Reference proteome</keyword>
<organism evidence="1 2">
    <name type="scientific">Stephania cephalantha</name>
    <dbReference type="NCBI Taxonomy" id="152367"/>
    <lineage>
        <taxon>Eukaryota</taxon>
        <taxon>Viridiplantae</taxon>
        <taxon>Streptophyta</taxon>
        <taxon>Embryophyta</taxon>
        <taxon>Tracheophyta</taxon>
        <taxon>Spermatophyta</taxon>
        <taxon>Magnoliopsida</taxon>
        <taxon>Ranunculales</taxon>
        <taxon>Menispermaceae</taxon>
        <taxon>Menispermoideae</taxon>
        <taxon>Cissampelideae</taxon>
        <taxon>Stephania</taxon>
    </lineage>
</organism>
<comment type="caution">
    <text evidence="1">The sequence shown here is derived from an EMBL/GenBank/DDBJ whole genome shotgun (WGS) entry which is preliminary data.</text>
</comment>
<proteinExistence type="predicted"/>
<gene>
    <name evidence="1" type="ORF">Scep_025659</name>
</gene>
<reference evidence="1 2" key="1">
    <citation type="submission" date="2024-01" db="EMBL/GenBank/DDBJ databases">
        <title>Genome assemblies of Stephania.</title>
        <authorList>
            <person name="Yang L."/>
        </authorList>
    </citation>
    <scope>NUCLEOTIDE SEQUENCE [LARGE SCALE GENOMIC DNA]</scope>
    <source>
        <strain evidence="1">JXDWG</strain>
        <tissue evidence="1">Leaf</tissue>
    </source>
</reference>
<name>A0AAP0EL60_9MAGN</name>
<dbReference type="AlphaFoldDB" id="A0AAP0EL60"/>